<organism evidence="4">
    <name type="scientific">Lysobacter firmicutimachus</name>
    <dbReference type="NCBI Taxonomy" id="1792846"/>
    <lineage>
        <taxon>Bacteria</taxon>
        <taxon>Pseudomonadati</taxon>
        <taxon>Pseudomonadota</taxon>
        <taxon>Gammaproteobacteria</taxon>
        <taxon>Lysobacterales</taxon>
        <taxon>Lysobacteraceae</taxon>
        <taxon>Lysobacter</taxon>
    </lineage>
</organism>
<dbReference type="InterPro" id="IPR038622">
    <property type="entry name" value="CDPS_sf"/>
</dbReference>
<evidence type="ECO:0000256" key="2">
    <source>
        <dbReference type="ARBA" id="ARBA00022679"/>
    </source>
</evidence>
<evidence type="ECO:0000313" key="4">
    <source>
        <dbReference type="EMBL" id="XCO77144.1"/>
    </source>
</evidence>
<gene>
    <name evidence="4" type="ORF">ABU614_10285</name>
</gene>
<sequence>MNLPNADVSAVCIPASPPPPLRAQPYTEHCRRLFDIAEHAVIGLSPFNGGFNPHTVQGLVAWGVGHFRRIDVLLPGYEAAHTLVAAGARPLDAVRRLRHALNALRNAATRQLQECGIDRPEQRVHTWTRLQDRAAYLDLRRELERRSRLEPWLHQACESAARNAVAGSGGAVASDSAVQYAVQYALAELPFLVDSPSIFGAASSVFVYPRPIPLVHALLERDDALPRHRGQGYVSVHRLP</sequence>
<dbReference type="EMBL" id="CP159925">
    <property type="protein sequence ID" value="XCO77144.1"/>
    <property type="molecule type" value="Genomic_DNA"/>
</dbReference>
<reference evidence="4" key="1">
    <citation type="submission" date="2024-06" db="EMBL/GenBank/DDBJ databases">
        <authorList>
            <person name="Li S."/>
        </authorList>
    </citation>
    <scope>NUCLEOTIDE SEQUENCE</scope>
    <source>
        <strain evidence="4">SR10</strain>
    </source>
</reference>
<name>A0AAU8MZW8_9GAMM</name>
<evidence type="ECO:0000256" key="1">
    <source>
        <dbReference type="ARBA" id="ARBA00006034"/>
    </source>
</evidence>
<keyword evidence="2" id="KW-0808">Transferase</keyword>
<evidence type="ECO:0000256" key="3">
    <source>
        <dbReference type="ARBA" id="ARBA00030771"/>
    </source>
</evidence>
<comment type="similarity">
    <text evidence="1">Belongs to the CDPS family.</text>
</comment>
<proteinExistence type="inferred from homology"/>
<dbReference type="NCBIfam" id="TIGR04539">
    <property type="entry name" value="tRNA_cyclodipep"/>
    <property type="match status" value="1"/>
</dbReference>
<dbReference type="Gene3D" id="3.40.50.11710">
    <property type="entry name" value="Cyclodipeptide synthase"/>
    <property type="match status" value="1"/>
</dbReference>
<protein>
    <recommendedName>
        <fullName evidence="3">Cyclodipeptide synthase</fullName>
    </recommendedName>
</protein>
<dbReference type="AlphaFoldDB" id="A0AAU8MZW8"/>
<dbReference type="Pfam" id="PF16715">
    <property type="entry name" value="CDPS"/>
    <property type="match status" value="1"/>
</dbReference>
<dbReference type="InterPro" id="IPR030903">
    <property type="entry name" value="CDPS"/>
</dbReference>
<accession>A0AAU8MZW8</accession>
<dbReference type="GO" id="GO:0016755">
    <property type="term" value="F:aminoacyltransferase activity"/>
    <property type="evidence" value="ECO:0007669"/>
    <property type="project" value="InterPro"/>
</dbReference>
<dbReference type="RefSeq" id="WP_363800485.1">
    <property type="nucleotide sequence ID" value="NZ_CP159925.1"/>
</dbReference>